<reference evidence="1" key="1">
    <citation type="submission" date="2019-08" db="EMBL/GenBank/DDBJ databases">
        <authorList>
            <person name="Kucharzyk K."/>
            <person name="Murdoch R.W."/>
            <person name="Higgins S."/>
            <person name="Loffler F."/>
        </authorList>
    </citation>
    <scope>NUCLEOTIDE SEQUENCE</scope>
</reference>
<protein>
    <submittedName>
        <fullName evidence="1">Uncharacterized protein</fullName>
    </submittedName>
</protein>
<evidence type="ECO:0000313" key="1">
    <source>
        <dbReference type="EMBL" id="MPN53546.1"/>
    </source>
</evidence>
<sequence length="94" mass="10799">MFPTFACGEGKLAGLIKKAVVKARDEENTINHLRHAITLNEAFNLKERFTTDELALIIGQREAAVRRYMEALRIMGRPLHYDAISGMWVKDRIR</sequence>
<accession>A0A645IR15</accession>
<proteinExistence type="predicted"/>
<name>A0A645IR15_9ZZZZ</name>
<comment type="caution">
    <text evidence="1">The sequence shown here is derived from an EMBL/GenBank/DDBJ whole genome shotgun (WGS) entry which is preliminary data.</text>
</comment>
<organism evidence="1">
    <name type="scientific">bioreactor metagenome</name>
    <dbReference type="NCBI Taxonomy" id="1076179"/>
    <lineage>
        <taxon>unclassified sequences</taxon>
        <taxon>metagenomes</taxon>
        <taxon>ecological metagenomes</taxon>
    </lineage>
</organism>
<gene>
    <name evidence="1" type="ORF">SDC9_201210</name>
</gene>
<dbReference type="AlphaFoldDB" id="A0A645IR15"/>
<dbReference type="EMBL" id="VSSQ01120767">
    <property type="protein sequence ID" value="MPN53546.1"/>
    <property type="molecule type" value="Genomic_DNA"/>
</dbReference>